<dbReference type="EMBL" id="ACSJ01000018">
    <property type="protein sequence ID" value="EES90269.1"/>
    <property type="molecule type" value="Genomic_DNA"/>
</dbReference>
<evidence type="ECO:0000313" key="2">
    <source>
        <dbReference type="Proteomes" id="UP000006160"/>
    </source>
</evidence>
<organism evidence="1 2">
    <name type="scientific">Clostridium botulinum D str. 1873</name>
    <dbReference type="NCBI Taxonomy" id="592027"/>
    <lineage>
        <taxon>Bacteria</taxon>
        <taxon>Bacillati</taxon>
        <taxon>Bacillota</taxon>
        <taxon>Clostridia</taxon>
        <taxon>Eubacteriales</taxon>
        <taxon>Clostridiaceae</taxon>
        <taxon>Clostridium</taxon>
    </lineage>
</organism>
<dbReference type="Pfam" id="PF05866">
    <property type="entry name" value="RusA"/>
    <property type="match status" value="1"/>
</dbReference>
<comment type="caution">
    <text evidence="1">The sequence shown here is derived from an EMBL/GenBank/DDBJ whole genome shotgun (WGS) entry which is preliminary data.</text>
</comment>
<dbReference type="SUPFAM" id="SSF103084">
    <property type="entry name" value="Holliday junction resolvase RusA"/>
    <property type="match status" value="1"/>
</dbReference>
<keyword evidence="1" id="KW-0378">Hydrolase</keyword>
<dbReference type="EC" id="3.1.22.4" evidence="1"/>
<reference evidence="1 2" key="1">
    <citation type="submission" date="2009-10" db="EMBL/GenBank/DDBJ databases">
        <authorList>
            <person name="Shrivastava S."/>
            <person name="Brinkac L.B."/>
            <person name="Brown J.L."/>
            <person name="Bruce D.B."/>
            <person name="Detter C."/>
            <person name="Green L.D."/>
            <person name="Munk C.A."/>
            <person name="Rogers Y.C."/>
            <person name="Tapia R."/>
            <person name="Saunders E.S."/>
            <person name="Sims D.R."/>
            <person name="Smith L.A."/>
            <person name="Smith T.J."/>
            <person name="Sutton G."/>
            <person name="Brettin T."/>
        </authorList>
    </citation>
    <scope>NUCLEOTIDE SEQUENCE [LARGE SCALE GENOMIC DNA]</scope>
    <source>
        <strain evidence="2">D str. 1873</strain>
    </source>
</reference>
<evidence type="ECO:0000313" key="1">
    <source>
        <dbReference type="EMBL" id="EES90269.1"/>
    </source>
</evidence>
<dbReference type="Gene3D" id="3.30.1330.70">
    <property type="entry name" value="Holliday junction resolvase RusA"/>
    <property type="match status" value="1"/>
</dbReference>
<accession>A0A9P2G5I5</accession>
<dbReference type="Proteomes" id="UP000006160">
    <property type="component" value="Unassembled WGS sequence"/>
</dbReference>
<dbReference type="InterPro" id="IPR036614">
    <property type="entry name" value="RusA-like_sf"/>
</dbReference>
<dbReference type="InterPro" id="IPR008822">
    <property type="entry name" value="Endonuclease_RusA-like"/>
</dbReference>
<dbReference type="GO" id="GO:0006310">
    <property type="term" value="P:DNA recombination"/>
    <property type="evidence" value="ECO:0007669"/>
    <property type="project" value="InterPro"/>
</dbReference>
<sequence>MLFKKLYKRRCCFISNTKKPILKLVSPIPPSVNHYLAPRPFIMTKNGKKVPMVTMYETSEAKKYKKEFIKYVKEEVRKQKWDITCTKDKHFYFDTIFHFDRVDKDEQNYYKCLCDALNGLAYIDDRNILTRCFKIDYDSINPRIEITIHPVDYIGIFNNENELNKFKNTYCDNCTRGTKNNCSIFKNAIEGKVGKLYEILDIKDMRCNKFKQRKS</sequence>
<dbReference type="AlphaFoldDB" id="A0A9P2G5I5"/>
<protein>
    <submittedName>
        <fullName evidence="1">Crossover junction endodeoxyribonuclease RusA family</fullName>
        <ecNumber evidence="1">3.1.22.4</ecNumber>
    </submittedName>
</protein>
<dbReference type="GO" id="GO:0006281">
    <property type="term" value="P:DNA repair"/>
    <property type="evidence" value="ECO:0007669"/>
    <property type="project" value="InterPro"/>
</dbReference>
<gene>
    <name evidence="1" type="primary">rusA</name>
    <name evidence="1" type="ORF">CLG_B2236</name>
</gene>
<proteinExistence type="predicted"/>
<name>A0A9P2G5I5_CLOBO</name>
<dbReference type="GO" id="GO:0016787">
    <property type="term" value="F:hydrolase activity"/>
    <property type="evidence" value="ECO:0007669"/>
    <property type="project" value="UniProtKB-KW"/>
</dbReference>
<dbReference type="GO" id="GO:0000287">
    <property type="term" value="F:magnesium ion binding"/>
    <property type="evidence" value="ECO:0007669"/>
    <property type="project" value="InterPro"/>
</dbReference>